<evidence type="ECO:0000313" key="3">
    <source>
        <dbReference type="Proteomes" id="UP001054252"/>
    </source>
</evidence>
<dbReference type="EMBL" id="BPVZ01000024">
    <property type="protein sequence ID" value="GKV06089.1"/>
    <property type="molecule type" value="Genomic_DNA"/>
</dbReference>
<dbReference type="Pfam" id="PF05097">
    <property type="entry name" value="DUF688"/>
    <property type="match status" value="1"/>
</dbReference>
<dbReference type="PANTHER" id="PTHR33671:SF1">
    <property type="entry name" value="DUF688 FAMILY PROTEIN"/>
    <property type="match status" value="1"/>
</dbReference>
<proteinExistence type="predicted"/>
<organism evidence="2 3">
    <name type="scientific">Rubroshorea leprosula</name>
    <dbReference type="NCBI Taxonomy" id="152421"/>
    <lineage>
        <taxon>Eukaryota</taxon>
        <taxon>Viridiplantae</taxon>
        <taxon>Streptophyta</taxon>
        <taxon>Embryophyta</taxon>
        <taxon>Tracheophyta</taxon>
        <taxon>Spermatophyta</taxon>
        <taxon>Magnoliopsida</taxon>
        <taxon>eudicotyledons</taxon>
        <taxon>Gunneridae</taxon>
        <taxon>Pentapetalae</taxon>
        <taxon>rosids</taxon>
        <taxon>malvids</taxon>
        <taxon>Malvales</taxon>
        <taxon>Dipterocarpaceae</taxon>
        <taxon>Rubroshorea</taxon>
    </lineage>
</organism>
<feature type="region of interest" description="Disordered" evidence="1">
    <location>
        <begin position="1"/>
        <end position="94"/>
    </location>
</feature>
<evidence type="ECO:0000313" key="2">
    <source>
        <dbReference type="EMBL" id="GKV06089.1"/>
    </source>
</evidence>
<dbReference type="PANTHER" id="PTHR33671">
    <property type="entry name" value="N-METHYLTRANSFERASE, PUTATIVE (DUF688)-RELATED"/>
    <property type="match status" value="1"/>
</dbReference>
<feature type="region of interest" description="Disordered" evidence="1">
    <location>
        <begin position="207"/>
        <end position="229"/>
    </location>
</feature>
<comment type="caution">
    <text evidence="2">The sequence shown here is derived from an EMBL/GenBank/DDBJ whole genome shotgun (WGS) entry which is preliminary data.</text>
</comment>
<gene>
    <name evidence="2" type="ORF">SLEP1_g18021</name>
</gene>
<feature type="compositionally biased region" description="Low complexity" evidence="1">
    <location>
        <begin position="114"/>
        <end position="130"/>
    </location>
</feature>
<name>A0AAV5J211_9ROSI</name>
<accession>A0AAV5J211</accession>
<evidence type="ECO:0000256" key="1">
    <source>
        <dbReference type="SAM" id="MobiDB-lite"/>
    </source>
</evidence>
<dbReference type="Proteomes" id="UP001054252">
    <property type="component" value="Unassembled WGS sequence"/>
</dbReference>
<keyword evidence="3" id="KW-1185">Reference proteome</keyword>
<dbReference type="InterPro" id="IPR007789">
    <property type="entry name" value="DUF688"/>
</dbReference>
<dbReference type="AlphaFoldDB" id="A0AAV5J211"/>
<feature type="region of interest" description="Disordered" evidence="1">
    <location>
        <begin position="109"/>
        <end position="130"/>
    </location>
</feature>
<sequence>MDVKRPKRLNFNAPLLSTRRTGGHSGIEERRDTSNRVPFCWEQAPGRPKNPERSDRFDDEAETPRPKLPPSRWRPPIESTYNGDGREKEDENGDVLSLTEAIDILERGEHFPVSDGFNSEDSSSGGSKNPSPNFIIERFLPDAAALAAAFSALNPNEKLRLANDYPETLVTKADPPKGCGLEILLPWHVKHRVCGVKSPIKQSAAVLQPTPKLSSVKQKKHLTAEKRCK</sequence>
<reference evidence="2 3" key="1">
    <citation type="journal article" date="2021" name="Commun. Biol.">
        <title>The genome of Shorea leprosula (Dipterocarpaceae) highlights the ecological relevance of drought in aseasonal tropical rainforests.</title>
        <authorList>
            <person name="Ng K.K.S."/>
            <person name="Kobayashi M.J."/>
            <person name="Fawcett J.A."/>
            <person name="Hatakeyama M."/>
            <person name="Paape T."/>
            <person name="Ng C.H."/>
            <person name="Ang C.C."/>
            <person name="Tnah L.H."/>
            <person name="Lee C.T."/>
            <person name="Nishiyama T."/>
            <person name="Sese J."/>
            <person name="O'Brien M.J."/>
            <person name="Copetti D."/>
            <person name="Mohd Noor M.I."/>
            <person name="Ong R.C."/>
            <person name="Putra M."/>
            <person name="Sireger I.Z."/>
            <person name="Indrioko S."/>
            <person name="Kosugi Y."/>
            <person name="Izuno A."/>
            <person name="Isagi Y."/>
            <person name="Lee S.L."/>
            <person name="Shimizu K.K."/>
        </authorList>
    </citation>
    <scope>NUCLEOTIDE SEQUENCE [LARGE SCALE GENOMIC DNA]</scope>
    <source>
        <strain evidence="2">214</strain>
    </source>
</reference>
<protein>
    <submittedName>
        <fullName evidence="2">Uncharacterized protein</fullName>
    </submittedName>
</protein>